<dbReference type="Proteomes" id="UP000051936">
    <property type="component" value="Unassembled WGS sequence"/>
</dbReference>
<dbReference type="OrthoDB" id="9815690at2"/>
<dbReference type="SUPFAM" id="SSF53756">
    <property type="entry name" value="UDP-Glycosyltransferase/glycogen phosphorylase"/>
    <property type="match status" value="1"/>
</dbReference>
<proteinExistence type="inferred from homology"/>
<dbReference type="Gene3D" id="3.40.50.2000">
    <property type="entry name" value="Glycogen Phosphorylase B"/>
    <property type="match status" value="2"/>
</dbReference>
<sequence length="575" mass="64660">MDPFNVVKAVCTSSRGTSRARPEQLKMSQVVFEHHLSQAAQERSSKADAELFRHAAFAQHEAGLGMVSQQPDEKLVFVSNRVSTIDPNKPKTGGLAAALEPVVERSGAVWMGSSGTLIEGSERLNAPEPHGRGEVVKVDLPAAHYDDFYYGFANSTLWPAFHSLTERMSPASEEHYKSYCEINRAMARALSRLKNRRAIWVHDYHFLPLGNELRELSIQQPIGFFLHTPWPKPDVMEQVPHQRELMESMLAYDLVGFQTRWDLDNFLSCLRTHLGLESKSDFVISDRGLTRCQTFPIGIDPKQFEEYAVESLATHRNEISSMQNKLDGTKLAIGVDRLDYTKGIDNRIKALDQILADKPHSTSLLQIGTSSRADIPAYGEYQRDIDSLVSDVNRRHGTDDGSKPILYEKGHFSQMQLAGLYRTADVGLVTPLRDGMNLVAKEYVAAQDSNDPGVLVLSKFAGAAEELNENEALHVDPASPRDIATAISTATDMPQEERIERWRAMMNKLEAYTIHDWSKDFLRELGHSRVAMPADQFQYLGFGWINEAQMPTYATQEELNVAVKQVQDPRWIFPS</sequence>
<evidence type="ECO:0000313" key="2">
    <source>
        <dbReference type="EMBL" id="KRQ16236.1"/>
    </source>
</evidence>
<name>A0A0R3E8G7_9BRAD</name>
<dbReference type="Pfam" id="PF00982">
    <property type="entry name" value="Glyco_transf_20"/>
    <property type="match status" value="1"/>
</dbReference>
<evidence type="ECO:0000313" key="3">
    <source>
        <dbReference type="Proteomes" id="UP000051936"/>
    </source>
</evidence>
<dbReference type="EMBL" id="LJYG01000029">
    <property type="protein sequence ID" value="KRQ16236.1"/>
    <property type="molecule type" value="Genomic_DNA"/>
</dbReference>
<dbReference type="PANTHER" id="PTHR10788">
    <property type="entry name" value="TREHALOSE-6-PHOSPHATE SYNTHASE"/>
    <property type="match status" value="1"/>
</dbReference>
<dbReference type="CDD" id="cd03788">
    <property type="entry name" value="GT20_TPS"/>
    <property type="match status" value="1"/>
</dbReference>
<dbReference type="GO" id="GO:0003825">
    <property type="term" value="F:alpha,alpha-trehalose-phosphate synthase (UDP-forming) activity"/>
    <property type="evidence" value="ECO:0007669"/>
    <property type="project" value="TreeGrafter"/>
</dbReference>
<dbReference type="InterPro" id="IPR001830">
    <property type="entry name" value="Glyco_trans_20"/>
</dbReference>
<reference evidence="2 3" key="1">
    <citation type="submission" date="2015-09" db="EMBL/GenBank/DDBJ databases">
        <title>Draft Genome Sequence of Bradyrhizobium manausense Strain BR 3351T, a Novel Symbiotic Nitrogen-Fixing Alphaproteobacterium Isolated from Brazilian Amazon Rain Forest.</title>
        <authorList>
            <person name="De Araujo J.L."/>
            <person name="Zilli J.E."/>
        </authorList>
    </citation>
    <scope>NUCLEOTIDE SEQUENCE [LARGE SCALE GENOMIC DNA]</scope>
    <source>
        <strain evidence="2 3">BR3351</strain>
    </source>
</reference>
<gene>
    <name evidence="2" type="ORF">AOQ71_06645</name>
</gene>
<protein>
    <submittedName>
        <fullName evidence="2">Alpha,alpha-trehalose-phosphate synthase</fullName>
    </submittedName>
</protein>
<evidence type="ECO:0000256" key="1">
    <source>
        <dbReference type="ARBA" id="ARBA00008799"/>
    </source>
</evidence>
<dbReference type="RefSeq" id="WP_057743390.1">
    <property type="nucleotide sequence ID" value="NZ_LJYG01000029.1"/>
</dbReference>
<comment type="similarity">
    <text evidence="1">Belongs to the glycosyltransferase 20 family.</text>
</comment>
<dbReference type="STRING" id="989370.AOQ71_06645"/>
<dbReference type="GO" id="GO:0005992">
    <property type="term" value="P:trehalose biosynthetic process"/>
    <property type="evidence" value="ECO:0007669"/>
    <property type="project" value="InterPro"/>
</dbReference>
<dbReference type="PANTHER" id="PTHR10788:SF106">
    <property type="entry name" value="BCDNA.GH08860"/>
    <property type="match status" value="1"/>
</dbReference>
<dbReference type="AlphaFoldDB" id="A0A0R3E8G7"/>
<keyword evidence="3" id="KW-1185">Reference proteome</keyword>
<organism evidence="2 3">
    <name type="scientific">Bradyrhizobium manausense</name>
    <dbReference type="NCBI Taxonomy" id="989370"/>
    <lineage>
        <taxon>Bacteria</taxon>
        <taxon>Pseudomonadati</taxon>
        <taxon>Pseudomonadota</taxon>
        <taxon>Alphaproteobacteria</taxon>
        <taxon>Hyphomicrobiales</taxon>
        <taxon>Nitrobacteraceae</taxon>
        <taxon>Bradyrhizobium</taxon>
    </lineage>
</organism>
<comment type="caution">
    <text evidence="2">The sequence shown here is derived from an EMBL/GenBank/DDBJ whole genome shotgun (WGS) entry which is preliminary data.</text>
</comment>
<accession>A0A0R3E8G7</accession>